<comment type="caution">
    <text evidence="1">The sequence shown here is derived from an EMBL/GenBank/DDBJ whole genome shotgun (WGS) entry which is preliminary data.</text>
</comment>
<dbReference type="EMBL" id="PKGU01000003">
    <property type="protein sequence ID" value="PKZ14853.1"/>
    <property type="molecule type" value="Genomic_DNA"/>
</dbReference>
<dbReference type="Proteomes" id="UP000242263">
    <property type="component" value="Unassembled WGS sequence"/>
</dbReference>
<sequence length="75" mass="8835">MTKYGTNTGVNLTYINNEIIFYSSLPYLKKKIKSSDDEFLWKVLTYLYEPHTLSEIQTKFNLPQNLALDIIHHLL</sequence>
<proteinExistence type="predicted"/>
<protein>
    <submittedName>
        <fullName evidence="1">Uncharacterized protein</fullName>
    </submittedName>
</protein>
<dbReference type="AlphaFoldDB" id="A0A2I1M402"/>
<gene>
    <name evidence="1" type="ORF">CYJ32_04880</name>
</gene>
<evidence type="ECO:0000313" key="1">
    <source>
        <dbReference type="EMBL" id="PKZ14853.1"/>
    </source>
</evidence>
<reference evidence="1 2" key="1">
    <citation type="submission" date="2017-12" db="EMBL/GenBank/DDBJ databases">
        <title>Phylogenetic diversity of female urinary microbiome.</title>
        <authorList>
            <person name="Thomas-White K."/>
            <person name="Wolfe A.J."/>
        </authorList>
    </citation>
    <scope>NUCLEOTIDE SEQUENCE [LARGE SCALE GENOMIC DNA]</scope>
    <source>
        <strain evidence="1 2">UMB0064</strain>
    </source>
</reference>
<accession>A0A2I1M402</accession>
<organism evidence="1 2">
    <name type="scientific">Alloscardovia omnicolens</name>
    <dbReference type="NCBI Taxonomy" id="419015"/>
    <lineage>
        <taxon>Bacteria</taxon>
        <taxon>Bacillati</taxon>
        <taxon>Actinomycetota</taxon>
        <taxon>Actinomycetes</taxon>
        <taxon>Bifidobacteriales</taxon>
        <taxon>Bifidobacteriaceae</taxon>
        <taxon>Alloscardovia</taxon>
    </lineage>
</organism>
<name>A0A2I1M402_9BIFI</name>
<evidence type="ECO:0000313" key="2">
    <source>
        <dbReference type="Proteomes" id="UP000242263"/>
    </source>
</evidence>